<evidence type="ECO:0000259" key="1">
    <source>
        <dbReference type="Pfam" id="PF00149"/>
    </source>
</evidence>
<dbReference type="OrthoDB" id="504928at2"/>
<feature type="domain" description="Calcineurin-like phosphoesterase" evidence="1">
    <location>
        <begin position="12"/>
        <end position="227"/>
    </location>
</feature>
<gene>
    <name evidence="2" type="ORF">PROH_20320</name>
</gene>
<evidence type="ECO:0000313" key="3">
    <source>
        <dbReference type="Proteomes" id="UP000034681"/>
    </source>
</evidence>
<organism evidence="2 3">
    <name type="scientific">Prochlorothrix hollandica PCC 9006 = CALU 1027</name>
    <dbReference type="NCBI Taxonomy" id="317619"/>
    <lineage>
        <taxon>Bacteria</taxon>
        <taxon>Bacillati</taxon>
        <taxon>Cyanobacteriota</taxon>
        <taxon>Cyanophyceae</taxon>
        <taxon>Prochlorotrichales</taxon>
        <taxon>Prochlorotrichaceae</taxon>
        <taxon>Prochlorothrix</taxon>
    </lineage>
</organism>
<dbReference type="GO" id="GO:0016787">
    <property type="term" value="F:hydrolase activity"/>
    <property type="evidence" value="ECO:0007669"/>
    <property type="project" value="InterPro"/>
</dbReference>
<dbReference type="STRING" id="317619.GCA_000332315_02947"/>
<comment type="caution">
    <text evidence="2">The sequence shown here is derived from an EMBL/GenBank/DDBJ whole genome shotgun (WGS) entry which is preliminary data.</text>
</comment>
<accession>A0A0M2PPS4</accession>
<dbReference type="eggNOG" id="COG1409">
    <property type="taxonomic scope" value="Bacteria"/>
</dbReference>
<dbReference type="NCBIfam" id="TIGR04168">
    <property type="entry name" value="TIGR04168 family protein"/>
    <property type="match status" value="1"/>
</dbReference>
<keyword evidence="3" id="KW-1185">Reference proteome</keyword>
<dbReference type="InterPro" id="IPR027629">
    <property type="entry name" value="DevT-like"/>
</dbReference>
<dbReference type="InterPro" id="IPR004843">
    <property type="entry name" value="Calcineurin-like_PHP"/>
</dbReference>
<dbReference type="Proteomes" id="UP000034681">
    <property type="component" value="Unassembled WGS sequence"/>
</dbReference>
<dbReference type="AlphaFoldDB" id="A0A0M2PPS4"/>
<dbReference type="Pfam" id="PF00149">
    <property type="entry name" value="Metallophos"/>
    <property type="match status" value="1"/>
</dbReference>
<dbReference type="PANTHER" id="PTHR35769">
    <property type="entry name" value="CALCINEURIN-LIKE METALLO-PHOSPHOESTERASE SUPERFAMILY PROTEIN"/>
    <property type="match status" value="1"/>
</dbReference>
<sequence length="298" mass="32692">MPTPASSPPALTIAVIGDVHHHWDAVDTEILVHLGVDLALFVGDIGNEAVDLVGTIAALPLPKAVILGNHDAWYTMTDWGQKDRPYDPHQEDWVQDQLDHLGESHVGYGCLNLPAFNLSVVGSRPFSWGGPQWRDQTFYGDRFGVHSFTESTDRIVQAAQAATGDRLILIGHCGPTGLGDQPEDPCGKDWNPIGGDQGDPDFAAAIAHLQRQGASIPLVAFGHMHHYLRHTKAQLRRSIVTNAHTGTLYLNAARAPRIQTRQGRTCHHFALVTLTETQVQQARHVWVTDTLEVWDADS</sequence>
<dbReference type="EMBL" id="AJTX02000010">
    <property type="protein sequence ID" value="KKI98259.1"/>
    <property type="molecule type" value="Genomic_DNA"/>
</dbReference>
<dbReference type="InterPro" id="IPR029052">
    <property type="entry name" value="Metallo-depent_PP-like"/>
</dbReference>
<proteinExistence type="predicted"/>
<protein>
    <submittedName>
        <fullName evidence="2">Metallophosphoesterase</fullName>
    </submittedName>
</protein>
<dbReference type="SUPFAM" id="SSF56300">
    <property type="entry name" value="Metallo-dependent phosphatases"/>
    <property type="match status" value="1"/>
</dbReference>
<evidence type="ECO:0000313" key="2">
    <source>
        <dbReference type="EMBL" id="KKI98259.1"/>
    </source>
</evidence>
<dbReference type="Gene3D" id="3.60.21.10">
    <property type="match status" value="1"/>
</dbReference>
<reference evidence="2" key="1">
    <citation type="submission" date="2012-04" db="EMBL/GenBank/DDBJ databases">
        <authorList>
            <person name="Borisov I.G."/>
            <person name="Ivanikova N.V."/>
            <person name="Pinevich A.V."/>
        </authorList>
    </citation>
    <scope>NUCLEOTIDE SEQUENCE</scope>
    <source>
        <strain evidence="2">CALU 1027</strain>
    </source>
</reference>
<dbReference type="CDD" id="cd07397">
    <property type="entry name" value="MPP_NostocDevT-like"/>
    <property type="match status" value="1"/>
</dbReference>
<name>A0A0M2PPS4_PROHO</name>
<dbReference type="PANTHER" id="PTHR35769:SF2">
    <property type="entry name" value="CALCINEURIN-LIKE METALLO-PHOSPHOESTERASE SUPERFAMILY PROTEIN"/>
    <property type="match status" value="1"/>
</dbReference>